<comment type="caution">
    <text evidence="2">The sequence shown here is derived from an EMBL/GenBank/DDBJ whole genome shotgun (WGS) entry which is preliminary data.</text>
</comment>
<gene>
    <name evidence="2" type="ORF">A2U01_0003060</name>
</gene>
<sequence>MYEDSVRGFKERYYTVRPISVEGWKTISYWESKRDDNGKELMGPGGVPVEVDYASFPYYWNKSHYDLLPRDLTVKKSDLSPEEAADYKRLEDYVGSFPQVALEDSEGNLIRDENGHQKMVPKLIDTKRLLACKTDEAVAAFFLEMMSAQAKLRQARVAKKKTAEVAGISSSMPSGSSKQVSPAPSIEVVNEKRPREDDLEDTHTSRQHRRVNDVDDPTNSIAAGLHKLTQGVPAARFDYPPAISHDPLFDERTQTTIPAADVAILAAMGPEEIRGKLLSTLLLSSSFWRL</sequence>
<organism evidence="2 3">
    <name type="scientific">Trifolium medium</name>
    <dbReference type="NCBI Taxonomy" id="97028"/>
    <lineage>
        <taxon>Eukaryota</taxon>
        <taxon>Viridiplantae</taxon>
        <taxon>Streptophyta</taxon>
        <taxon>Embryophyta</taxon>
        <taxon>Tracheophyta</taxon>
        <taxon>Spermatophyta</taxon>
        <taxon>Magnoliopsida</taxon>
        <taxon>eudicotyledons</taxon>
        <taxon>Gunneridae</taxon>
        <taxon>Pentapetalae</taxon>
        <taxon>rosids</taxon>
        <taxon>fabids</taxon>
        <taxon>Fabales</taxon>
        <taxon>Fabaceae</taxon>
        <taxon>Papilionoideae</taxon>
        <taxon>50 kb inversion clade</taxon>
        <taxon>NPAAA clade</taxon>
        <taxon>Hologalegina</taxon>
        <taxon>IRL clade</taxon>
        <taxon>Trifolieae</taxon>
        <taxon>Trifolium</taxon>
    </lineage>
</organism>
<evidence type="ECO:0000313" key="3">
    <source>
        <dbReference type="Proteomes" id="UP000265520"/>
    </source>
</evidence>
<dbReference type="EMBL" id="LXQA010003419">
    <property type="protein sequence ID" value="MCH82259.1"/>
    <property type="molecule type" value="Genomic_DNA"/>
</dbReference>
<reference evidence="2 3" key="1">
    <citation type="journal article" date="2018" name="Front. Plant Sci.">
        <title>Red Clover (Trifolium pratense) and Zigzag Clover (T. medium) - A Picture of Genomic Similarities and Differences.</title>
        <authorList>
            <person name="Dluhosova J."/>
            <person name="Istvanek J."/>
            <person name="Nedelnik J."/>
            <person name="Repkova J."/>
        </authorList>
    </citation>
    <scope>NUCLEOTIDE SEQUENCE [LARGE SCALE GENOMIC DNA]</scope>
    <source>
        <strain evidence="3">cv. 10/8</strain>
        <tissue evidence="2">Leaf</tissue>
    </source>
</reference>
<feature type="region of interest" description="Disordered" evidence="1">
    <location>
        <begin position="164"/>
        <end position="218"/>
    </location>
</feature>
<proteinExistence type="predicted"/>
<dbReference type="AlphaFoldDB" id="A0A392M4Q7"/>
<protein>
    <submittedName>
        <fullName evidence="2">Uncharacterized protein</fullName>
    </submittedName>
</protein>
<feature type="compositionally biased region" description="Basic and acidic residues" evidence="1">
    <location>
        <begin position="189"/>
        <end position="204"/>
    </location>
</feature>
<name>A0A392M4Q7_9FABA</name>
<evidence type="ECO:0000256" key="1">
    <source>
        <dbReference type="SAM" id="MobiDB-lite"/>
    </source>
</evidence>
<keyword evidence="3" id="KW-1185">Reference proteome</keyword>
<accession>A0A392M4Q7</accession>
<feature type="compositionally biased region" description="Low complexity" evidence="1">
    <location>
        <begin position="169"/>
        <end position="181"/>
    </location>
</feature>
<dbReference type="Proteomes" id="UP000265520">
    <property type="component" value="Unassembled WGS sequence"/>
</dbReference>
<evidence type="ECO:0000313" key="2">
    <source>
        <dbReference type="EMBL" id="MCH82259.1"/>
    </source>
</evidence>